<dbReference type="EMBL" id="SRJD01000012">
    <property type="protein sequence ID" value="TGA97689.1"/>
    <property type="molecule type" value="Genomic_DNA"/>
</dbReference>
<comment type="function">
    <text evidence="2">Catalyzes the condensation of isopentenyl diphosphate (IPP) with allylic pyrophosphates generating different type of terpenoids.</text>
</comment>
<feature type="binding site" evidence="2">
    <location>
        <begin position="14"/>
        <end position="17"/>
    </location>
    <ligand>
        <name>substrate</name>
    </ligand>
</feature>
<evidence type="ECO:0000313" key="3">
    <source>
        <dbReference type="EMBL" id="TGA97689.1"/>
    </source>
</evidence>
<keyword evidence="4" id="KW-1185">Reference proteome</keyword>
<dbReference type="Proteomes" id="UP000298347">
    <property type="component" value="Unassembled WGS sequence"/>
</dbReference>
<feature type="active site" evidence="2">
    <location>
        <position position="13"/>
    </location>
</feature>
<dbReference type="FunFam" id="3.40.1180.10:FF:000001">
    <property type="entry name" value="(2E,6E)-farnesyl-diphosphate-specific ditrans,polycis-undecaprenyl-diphosphate synthase"/>
    <property type="match status" value="1"/>
</dbReference>
<feature type="binding site" evidence="2">
    <location>
        <position position="62"/>
    </location>
    <ligand>
        <name>substrate</name>
    </ligand>
</feature>
<feature type="binding site" evidence="2">
    <location>
        <position position="181"/>
    </location>
    <ligand>
        <name>substrate</name>
    </ligand>
</feature>
<name>A0A4Z0GNF2_9BACL</name>
<dbReference type="InterPro" id="IPR036424">
    <property type="entry name" value="UPP_synth-like_sf"/>
</dbReference>
<dbReference type="PANTHER" id="PTHR10291:SF0">
    <property type="entry name" value="DEHYDRODOLICHYL DIPHOSPHATE SYNTHASE 2"/>
    <property type="match status" value="1"/>
</dbReference>
<dbReference type="NCBIfam" id="TIGR00055">
    <property type="entry name" value="uppS"/>
    <property type="match status" value="1"/>
</dbReference>
<comment type="subunit">
    <text evidence="2">Homodimer.</text>
</comment>
<keyword evidence="1 2" id="KW-0808">Transferase</keyword>
<dbReference type="PROSITE" id="PS01066">
    <property type="entry name" value="UPP_SYNTHASE"/>
    <property type="match status" value="1"/>
</dbReference>
<feature type="binding site" evidence="2">
    <location>
        <position position="18"/>
    </location>
    <ligand>
        <name>substrate</name>
    </ligand>
</feature>
<dbReference type="CDD" id="cd00475">
    <property type="entry name" value="Cis_IPPS"/>
    <property type="match status" value="1"/>
</dbReference>
<dbReference type="PANTHER" id="PTHR10291">
    <property type="entry name" value="DEHYDRODOLICHYL DIPHOSPHATE SYNTHASE FAMILY MEMBER"/>
    <property type="match status" value="1"/>
</dbReference>
<sequence>MNHVPTHVAIMMDGNGRWGKQRGLTRSQGHFAGSQALEKTIDAAMDLDIKILTIYAFSTENWKRPKAEVDYLMKLPVKFLHQKLSKFVQKDIKLIFSGNISGLPKQTQDAVKLAADETSNNSKLVVNFALNYGGKNEILTAIKVLIDEINHSTISFDDISEETIEKHLFTKDLPHPDLFIRTGGEKRLSNFLLWQLDKTELWFTDIYFPDFNKQLLIKAINEVNQRRA</sequence>
<keyword evidence="2" id="KW-0460">Magnesium</keyword>
<dbReference type="EC" id="2.5.1.-" evidence="2"/>
<keyword evidence="2" id="KW-0479">Metal-binding</keyword>
<comment type="cofactor">
    <cofactor evidence="2">
        <name>Mg(2+)</name>
        <dbReference type="ChEBI" id="CHEBI:18420"/>
    </cofactor>
    <text evidence="2">Binds 2 magnesium ions per subunit.</text>
</comment>
<proteinExistence type="inferred from homology"/>
<feature type="binding site" evidence="2">
    <location>
        <position position="64"/>
    </location>
    <ligand>
        <name>substrate</name>
    </ligand>
</feature>
<dbReference type="GO" id="GO:0016094">
    <property type="term" value="P:polyprenol biosynthetic process"/>
    <property type="evidence" value="ECO:0007669"/>
    <property type="project" value="TreeGrafter"/>
</dbReference>
<dbReference type="GO" id="GO:0045547">
    <property type="term" value="F:ditrans,polycis-polyprenyl diphosphate synthase [(2E,6E)-farnesyl diphosphate specific] activity"/>
    <property type="evidence" value="ECO:0007669"/>
    <property type="project" value="TreeGrafter"/>
</dbReference>
<organism evidence="3 4">
    <name type="scientific">Sporolactobacillus shoreae</name>
    <dbReference type="NCBI Taxonomy" id="1465501"/>
    <lineage>
        <taxon>Bacteria</taxon>
        <taxon>Bacillati</taxon>
        <taxon>Bacillota</taxon>
        <taxon>Bacilli</taxon>
        <taxon>Bacillales</taxon>
        <taxon>Sporolactobacillaceae</taxon>
        <taxon>Sporolactobacillus</taxon>
    </lineage>
</organism>
<reference evidence="3 4" key="1">
    <citation type="journal article" date="2015" name="Int. J. Syst. Evol. Microbiol.">
        <title>Sporolactobacillus shoreae sp. nov. and Sporolactobacillus spathodeae sp. nov., two spore-forming lactic acid bacteria isolated from tree barks in Thailand.</title>
        <authorList>
            <person name="Thamacharoensuk T."/>
            <person name="Kitahara M."/>
            <person name="Ohkuma M."/>
            <person name="Thongchul N."/>
            <person name="Tanasupawat S."/>
        </authorList>
    </citation>
    <scope>NUCLEOTIDE SEQUENCE [LARGE SCALE GENOMIC DNA]</scope>
    <source>
        <strain evidence="3 4">BK92</strain>
    </source>
</reference>
<dbReference type="Gene3D" id="3.40.1180.10">
    <property type="entry name" value="Decaprenyl diphosphate synthase-like"/>
    <property type="match status" value="1"/>
</dbReference>
<dbReference type="InterPro" id="IPR018520">
    <property type="entry name" value="UPP_synth-like_CS"/>
</dbReference>
<feature type="binding site" evidence="2">
    <location>
        <position position="13"/>
    </location>
    <ligand>
        <name>Mg(2+)</name>
        <dbReference type="ChEBI" id="CHEBI:18420"/>
    </ligand>
</feature>
<comment type="caution">
    <text evidence="3">The sequence shown here is derived from an EMBL/GenBank/DDBJ whole genome shotgun (WGS) entry which is preliminary data.</text>
</comment>
<protein>
    <recommendedName>
        <fullName evidence="2">Isoprenyl transferase</fullName>
        <ecNumber evidence="2">2.5.1.-</ecNumber>
    </recommendedName>
</protein>
<dbReference type="InterPro" id="IPR001441">
    <property type="entry name" value="UPP_synth-like"/>
</dbReference>
<dbReference type="GO" id="GO:0000287">
    <property type="term" value="F:magnesium ion binding"/>
    <property type="evidence" value="ECO:0007669"/>
    <property type="project" value="UniProtKB-UniRule"/>
</dbReference>
<dbReference type="SUPFAM" id="SSF64005">
    <property type="entry name" value="Undecaprenyl diphosphate synthase"/>
    <property type="match status" value="1"/>
</dbReference>
<evidence type="ECO:0000256" key="1">
    <source>
        <dbReference type="ARBA" id="ARBA00022679"/>
    </source>
</evidence>
<dbReference type="HAMAP" id="MF_01139">
    <property type="entry name" value="ISPT"/>
    <property type="match status" value="1"/>
</dbReference>
<evidence type="ECO:0000313" key="4">
    <source>
        <dbReference type="Proteomes" id="UP000298347"/>
    </source>
</evidence>
<evidence type="ECO:0000256" key="2">
    <source>
        <dbReference type="HAMAP-Rule" id="MF_01139"/>
    </source>
</evidence>
<feature type="binding site" evidence="2">
    <location>
        <begin position="187"/>
        <end position="189"/>
    </location>
    <ligand>
        <name>substrate</name>
    </ligand>
</feature>
<feature type="active site" description="Proton acceptor" evidence="2">
    <location>
        <position position="61"/>
    </location>
</feature>
<dbReference type="OrthoDB" id="4191603at2"/>
<gene>
    <name evidence="3" type="primary">uppS</name>
    <name evidence="3" type="ORF">E4665_11340</name>
</gene>
<dbReference type="AlphaFoldDB" id="A0A4Z0GNF2"/>
<dbReference type="Pfam" id="PF01255">
    <property type="entry name" value="Prenyltransf"/>
    <property type="match status" value="1"/>
</dbReference>
<feature type="binding site" evidence="2">
    <location>
        <position position="30"/>
    </location>
    <ligand>
        <name>substrate</name>
    </ligand>
</feature>
<feature type="binding site" evidence="2">
    <location>
        <position position="200"/>
    </location>
    <ligand>
        <name>Mg(2+)</name>
        <dbReference type="ChEBI" id="CHEBI:18420"/>
    </ligand>
</feature>
<accession>A0A4Z0GNF2</accession>
<feature type="binding site" evidence="2">
    <location>
        <begin position="58"/>
        <end position="60"/>
    </location>
    <ligand>
        <name>substrate</name>
    </ligand>
</feature>
<feature type="binding site" evidence="2">
    <location>
        <position position="26"/>
    </location>
    <ligand>
        <name>substrate</name>
    </ligand>
</feature>
<dbReference type="RefSeq" id="WP_135348899.1">
    <property type="nucleotide sequence ID" value="NZ_SRJD01000012.1"/>
</dbReference>
<comment type="similarity">
    <text evidence="2">Belongs to the UPP synthase family.</text>
</comment>